<dbReference type="SUPFAM" id="SSF117991">
    <property type="entry name" value="YbeD/HP0495-like"/>
    <property type="match status" value="1"/>
</dbReference>
<dbReference type="Pfam" id="PF04359">
    <property type="entry name" value="DUF493"/>
    <property type="match status" value="1"/>
</dbReference>
<keyword evidence="2" id="KW-1185">Reference proteome</keyword>
<dbReference type="Gene3D" id="3.30.70.260">
    <property type="match status" value="1"/>
</dbReference>
<dbReference type="InterPro" id="IPR027471">
    <property type="entry name" value="YbeD-like_sf"/>
</dbReference>
<dbReference type="InterPro" id="IPR007454">
    <property type="entry name" value="UPF0250_YbeD-like"/>
</dbReference>
<gene>
    <name evidence="1" type="ORF">PSDVSF_03270</name>
</gene>
<evidence type="ECO:0000313" key="2">
    <source>
        <dbReference type="Proteomes" id="UP001053296"/>
    </source>
</evidence>
<reference evidence="1" key="1">
    <citation type="journal article" date="2022" name="Arch. Microbiol.">
        <title>Pseudodesulfovibrio sediminis sp. nov., a mesophilic and neutrophilic sulfate-reducing bacterium isolated from sediment of a brackish lake.</title>
        <authorList>
            <person name="Takahashi A."/>
            <person name="Kojima H."/>
            <person name="Watanabe M."/>
            <person name="Fukui M."/>
        </authorList>
    </citation>
    <scope>NUCLEOTIDE SEQUENCE</scope>
    <source>
        <strain evidence="1">SF6</strain>
    </source>
</reference>
<dbReference type="Proteomes" id="UP001053296">
    <property type="component" value="Chromosome"/>
</dbReference>
<dbReference type="EMBL" id="AP024485">
    <property type="protein sequence ID" value="BCS87085.1"/>
    <property type="molecule type" value="Genomic_DNA"/>
</dbReference>
<sequence length="86" mass="9882">MSDKIEKFKQTLDECHDWPCPYIYKFIVPTENLQLLVALFPKEELQTRESKTGKYTSVTMTSTMCSSHEVMAVYEKASQVPGLMSL</sequence>
<dbReference type="RefSeq" id="WP_229592954.1">
    <property type="nucleotide sequence ID" value="NZ_AP024485.1"/>
</dbReference>
<name>A0ABM7P2R9_9BACT</name>
<proteinExistence type="predicted"/>
<organism evidence="1 2">
    <name type="scientific">Pseudodesulfovibrio sediminis</name>
    <dbReference type="NCBI Taxonomy" id="2810563"/>
    <lineage>
        <taxon>Bacteria</taxon>
        <taxon>Pseudomonadati</taxon>
        <taxon>Thermodesulfobacteriota</taxon>
        <taxon>Desulfovibrionia</taxon>
        <taxon>Desulfovibrionales</taxon>
        <taxon>Desulfovibrionaceae</taxon>
    </lineage>
</organism>
<evidence type="ECO:0000313" key="1">
    <source>
        <dbReference type="EMBL" id="BCS87085.1"/>
    </source>
</evidence>
<accession>A0ABM7P2R9</accession>
<protein>
    <submittedName>
        <fullName evidence="1">DUF493 domain-containing protein</fullName>
    </submittedName>
</protein>